<comment type="cofactor">
    <cofactor evidence="1">
        <name>Mg(2+)</name>
        <dbReference type="ChEBI" id="CHEBI:18420"/>
    </cofactor>
</comment>
<evidence type="ECO:0000256" key="2">
    <source>
        <dbReference type="ARBA" id="ARBA00005582"/>
    </source>
</evidence>
<dbReference type="Gene3D" id="3.90.79.10">
    <property type="entry name" value="Nucleoside Triphosphate Pyrophosphohydrolase"/>
    <property type="match status" value="1"/>
</dbReference>
<evidence type="ECO:0000256" key="1">
    <source>
        <dbReference type="ARBA" id="ARBA00001946"/>
    </source>
</evidence>
<dbReference type="InterPro" id="IPR015797">
    <property type="entry name" value="NUDIX_hydrolase-like_dom_sf"/>
</dbReference>
<feature type="compositionally biased region" description="Polar residues" evidence="6">
    <location>
        <begin position="8"/>
        <end position="19"/>
    </location>
</feature>
<keyword evidence="3 5" id="KW-0378">Hydrolase</keyword>
<dbReference type="PANTHER" id="PTHR43046:SF12">
    <property type="entry name" value="GDP-MANNOSE MANNOSYL HYDROLASE"/>
    <property type="match status" value="1"/>
</dbReference>
<dbReference type="InterPro" id="IPR020476">
    <property type="entry name" value="Nudix_hydrolase"/>
</dbReference>
<name>A0ABU2J4P8_9ACTN</name>
<dbReference type="PRINTS" id="PR00502">
    <property type="entry name" value="NUDIXFAMILY"/>
</dbReference>
<dbReference type="PROSITE" id="PS51462">
    <property type="entry name" value="NUDIX"/>
    <property type="match status" value="1"/>
</dbReference>
<dbReference type="Pfam" id="PF00293">
    <property type="entry name" value="NUDIX"/>
    <property type="match status" value="1"/>
</dbReference>
<sequence>MAAPPPSSMTVGASNTSDTFGEPAATPRTAGRMFVLDPGNRLLLVHERREIGSVESHWITPGGGVEDGETLAEAAVREVYEETGLRIALAADAEPMYAERVRFRFAGNHFAQTNHYFLARVPAGQVVEPAGHTDIERQVVLELRWWTLSDLAASDVVREPVAMVELIERALEAGAGGWVGGDDNP</sequence>
<evidence type="ECO:0000259" key="7">
    <source>
        <dbReference type="PROSITE" id="PS51462"/>
    </source>
</evidence>
<dbReference type="EMBL" id="JAVREH010000001">
    <property type="protein sequence ID" value="MDT0259952.1"/>
    <property type="molecule type" value="Genomic_DNA"/>
</dbReference>
<evidence type="ECO:0000313" key="9">
    <source>
        <dbReference type="Proteomes" id="UP001183176"/>
    </source>
</evidence>
<dbReference type="CDD" id="cd04685">
    <property type="entry name" value="NUDIX_Hydrolase"/>
    <property type="match status" value="1"/>
</dbReference>
<evidence type="ECO:0000256" key="5">
    <source>
        <dbReference type="RuleBase" id="RU003476"/>
    </source>
</evidence>
<dbReference type="Proteomes" id="UP001183176">
    <property type="component" value="Unassembled WGS sequence"/>
</dbReference>
<dbReference type="RefSeq" id="WP_311421111.1">
    <property type="nucleotide sequence ID" value="NZ_JAVREH010000001.1"/>
</dbReference>
<protein>
    <submittedName>
        <fullName evidence="8">NUDIX domain-containing protein</fullName>
    </submittedName>
</protein>
<evidence type="ECO:0000256" key="3">
    <source>
        <dbReference type="ARBA" id="ARBA00022801"/>
    </source>
</evidence>
<feature type="region of interest" description="Disordered" evidence="6">
    <location>
        <begin position="1"/>
        <end position="26"/>
    </location>
</feature>
<dbReference type="InterPro" id="IPR020084">
    <property type="entry name" value="NUDIX_hydrolase_CS"/>
</dbReference>
<dbReference type="SUPFAM" id="SSF55811">
    <property type="entry name" value="Nudix"/>
    <property type="match status" value="1"/>
</dbReference>
<proteinExistence type="inferred from homology"/>
<organism evidence="8 9">
    <name type="scientific">Jatrophihabitans lederbergiae</name>
    <dbReference type="NCBI Taxonomy" id="3075547"/>
    <lineage>
        <taxon>Bacteria</taxon>
        <taxon>Bacillati</taxon>
        <taxon>Actinomycetota</taxon>
        <taxon>Actinomycetes</taxon>
        <taxon>Jatrophihabitantales</taxon>
        <taxon>Jatrophihabitantaceae</taxon>
        <taxon>Jatrophihabitans</taxon>
    </lineage>
</organism>
<dbReference type="PROSITE" id="PS00893">
    <property type="entry name" value="NUDIX_BOX"/>
    <property type="match status" value="1"/>
</dbReference>
<evidence type="ECO:0000313" key="8">
    <source>
        <dbReference type="EMBL" id="MDT0259952.1"/>
    </source>
</evidence>
<keyword evidence="4" id="KW-0460">Magnesium</keyword>
<comment type="similarity">
    <text evidence="2 5">Belongs to the Nudix hydrolase family.</text>
</comment>
<accession>A0ABU2J4P8</accession>
<evidence type="ECO:0000256" key="4">
    <source>
        <dbReference type="ARBA" id="ARBA00022842"/>
    </source>
</evidence>
<keyword evidence="9" id="KW-1185">Reference proteome</keyword>
<dbReference type="InterPro" id="IPR000086">
    <property type="entry name" value="NUDIX_hydrolase_dom"/>
</dbReference>
<gene>
    <name evidence="8" type="ORF">RM423_00935</name>
</gene>
<feature type="domain" description="Nudix hydrolase" evidence="7">
    <location>
        <begin position="26"/>
        <end position="169"/>
    </location>
</feature>
<evidence type="ECO:0000256" key="6">
    <source>
        <dbReference type="SAM" id="MobiDB-lite"/>
    </source>
</evidence>
<dbReference type="PANTHER" id="PTHR43046">
    <property type="entry name" value="GDP-MANNOSE MANNOSYL HYDROLASE"/>
    <property type="match status" value="1"/>
</dbReference>
<comment type="caution">
    <text evidence="8">The sequence shown here is derived from an EMBL/GenBank/DDBJ whole genome shotgun (WGS) entry which is preliminary data.</text>
</comment>
<reference evidence="9" key="1">
    <citation type="submission" date="2023-07" db="EMBL/GenBank/DDBJ databases">
        <title>30 novel species of actinomycetes from the DSMZ collection.</title>
        <authorList>
            <person name="Nouioui I."/>
        </authorList>
    </citation>
    <scope>NUCLEOTIDE SEQUENCE [LARGE SCALE GENOMIC DNA]</scope>
    <source>
        <strain evidence="9">DSM 44399</strain>
    </source>
</reference>